<dbReference type="SUPFAM" id="SSF51735">
    <property type="entry name" value="NAD(P)-binding Rossmann-fold domains"/>
    <property type="match status" value="1"/>
</dbReference>
<evidence type="ECO:0000313" key="2">
    <source>
        <dbReference type="EMBL" id="AZI58997.1"/>
    </source>
</evidence>
<dbReference type="InterPro" id="IPR050259">
    <property type="entry name" value="SDR"/>
</dbReference>
<reference evidence="2 3" key="2">
    <citation type="submission" date="2018-12" db="EMBL/GenBank/DDBJ databases">
        <title>Nakamurella antarcticus sp. nov., isolated from Antarctica South Shetland Islands soil.</title>
        <authorList>
            <person name="Peng F."/>
        </authorList>
    </citation>
    <scope>NUCLEOTIDE SEQUENCE [LARGE SCALE GENOMIC DNA]</scope>
    <source>
        <strain evidence="2 3">S14-144</strain>
    </source>
</reference>
<reference evidence="2 3" key="1">
    <citation type="submission" date="2018-11" db="EMBL/GenBank/DDBJ databases">
        <authorList>
            <person name="Da X."/>
        </authorList>
    </citation>
    <scope>NUCLEOTIDE SEQUENCE [LARGE SCALE GENOMIC DNA]</scope>
    <source>
        <strain evidence="2 3">S14-144</strain>
    </source>
</reference>
<name>A0A3G8ZQC2_9ACTN</name>
<dbReference type="OrthoDB" id="9803333at2"/>
<dbReference type="Gene3D" id="3.40.50.720">
    <property type="entry name" value="NAD(P)-binding Rossmann-like Domain"/>
    <property type="match status" value="1"/>
</dbReference>
<dbReference type="Proteomes" id="UP000268084">
    <property type="component" value="Chromosome"/>
</dbReference>
<protein>
    <submittedName>
        <fullName evidence="2">SDR family NAD(P)-dependent oxidoreductase</fullName>
    </submittedName>
</protein>
<dbReference type="Pfam" id="PF00106">
    <property type="entry name" value="adh_short"/>
    <property type="match status" value="1"/>
</dbReference>
<proteinExistence type="inferred from homology"/>
<dbReference type="InterPro" id="IPR036291">
    <property type="entry name" value="NAD(P)-bd_dom_sf"/>
</dbReference>
<dbReference type="PANTHER" id="PTHR42879:SF2">
    <property type="entry name" value="3-OXOACYL-[ACYL-CARRIER-PROTEIN] REDUCTASE FABG"/>
    <property type="match status" value="1"/>
</dbReference>
<accession>A0A3G8ZQC2</accession>
<evidence type="ECO:0000313" key="3">
    <source>
        <dbReference type="Proteomes" id="UP000268084"/>
    </source>
</evidence>
<comment type="similarity">
    <text evidence="1">Belongs to the short-chain dehydrogenases/reductases (SDR) family.</text>
</comment>
<dbReference type="PANTHER" id="PTHR42879">
    <property type="entry name" value="3-OXOACYL-(ACYL-CARRIER-PROTEIN) REDUCTASE"/>
    <property type="match status" value="1"/>
</dbReference>
<organism evidence="2 3">
    <name type="scientific">Nakamurella antarctica</name>
    <dbReference type="NCBI Taxonomy" id="1902245"/>
    <lineage>
        <taxon>Bacteria</taxon>
        <taxon>Bacillati</taxon>
        <taxon>Actinomycetota</taxon>
        <taxon>Actinomycetes</taxon>
        <taxon>Nakamurellales</taxon>
        <taxon>Nakamurellaceae</taxon>
        <taxon>Nakamurella</taxon>
    </lineage>
</organism>
<gene>
    <name evidence="2" type="ORF">EH165_13415</name>
</gene>
<dbReference type="InterPro" id="IPR002347">
    <property type="entry name" value="SDR_fam"/>
</dbReference>
<dbReference type="EMBL" id="CP034170">
    <property type="protein sequence ID" value="AZI58997.1"/>
    <property type="molecule type" value="Genomic_DNA"/>
</dbReference>
<keyword evidence="3" id="KW-1185">Reference proteome</keyword>
<dbReference type="AlphaFoldDB" id="A0A3G8ZQC2"/>
<evidence type="ECO:0000256" key="1">
    <source>
        <dbReference type="ARBA" id="ARBA00006484"/>
    </source>
</evidence>
<sequence length="57" mass="5852">MGEHEGRVALVTGGSQGIGRGVALELARQGSAVVVHGQTIEQAEDVARELIDAGAER</sequence>
<dbReference type="KEGG" id="nak:EH165_13415"/>